<evidence type="ECO:0000313" key="2">
    <source>
        <dbReference type="EMBL" id="EGV00249.1"/>
    </source>
</evidence>
<gene>
    <name evidence="2" type="ORF">MCSF7_02286</name>
</gene>
<dbReference type="STRING" id="1037410.MCSF7_02286"/>
<organism evidence="2 3">
    <name type="scientific">Mycoplasmopsis columbina SF7</name>
    <dbReference type="NCBI Taxonomy" id="1037410"/>
    <lineage>
        <taxon>Bacteria</taxon>
        <taxon>Bacillati</taxon>
        <taxon>Mycoplasmatota</taxon>
        <taxon>Mycoplasmoidales</taxon>
        <taxon>Metamycoplasmataceae</taxon>
        <taxon>Mycoplasmopsis</taxon>
    </lineage>
</organism>
<dbReference type="RefSeq" id="WP_006608862.1">
    <property type="nucleotide sequence ID" value="NZ_AFXA01000011.1"/>
</dbReference>
<evidence type="ECO:0008006" key="4">
    <source>
        <dbReference type="Google" id="ProtNLM"/>
    </source>
</evidence>
<dbReference type="NCBIfam" id="NF045833">
    <property type="entry name" value="P80_membrane"/>
    <property type="match status" value="1"/>
</dbReference>
<keyword evidence="3" id="KW-1185">Reference proteome</keyword>
<sequence length="731" mass="83895">MAKRKETFFERLAKKNANHENASSTKVKKRKSWKVLVFGSLLTLAVIVGVTVPLVITGTKTTYNDKEPDTKVIYSFKSPVDNTEIFTITFGDLEKSNQNETEKKYQDKLDQLYRLAVYYLYEKEAKASKEYQKLLNASRKSGTAEVNNIALKSIAELKTQYQNELLDLKENTIKKYGFSNWETEFNNLLISNYEGATTIDEAVDKKVFNEIQNDALRRFRLSTSSVKDLLERVANNDIHATDENGRVDTNKILFKKGEKVFPWLKEITETDKNGNYFQFDDQYMGFMTESFDTNHKDALSFIKYYLNNDNPYLFSQFTLPGIAKVKNSDNWTVDRNFFKYLMYAWPVRSNDETAPIYSYQMVKDFFKPFSEYVTILNDENSSTLPLKARYYSDILNKLSKDTSELKNNFGTKGISSLTTLLTNSDEALKAFTTIPELLGSEEIKTIDLFGKLKEIQEAIASDQSMTLPTYSDADTLDKKKEVLTQFNEAMKDAFDKTDDVNEKGLYTDKYKKLVTAKLAELFEIGPEVDGKKQIYTLYKLKDSENFVLLTKNGITLLNTQTLGDTVENQQDQILKMIKNDFVLSNKFKQLSGVKYNALATINTSLTNKQNVIRTMLSDNEFVNYLKEQTNIYATDENGSNLSNAKYDDVAIEELLSINNNVELSTNSEKALTITKNVNEWMKTRAQNGADANFVIKNNKTYFANNNSNFEKTADNLLNEKLKELLNLFKNR</sequence>
<comment type="caution">
    <text evidence="2">The sequence shown here is derived from an EMBL/GenBank/DDBJ whole genome shotgun (WGS) entry which is preliminary data.</text>
</comment>
<dbReference type="AlphaFoldDB" id="F9UKP4"/>
<proteinExistence type="predicted"/>
<name>F9UKP4_9BACT</name>
<keyword evidence="1" id="KW-0472">Membrane</keyword>
<dbReference type="eggNOG" id="ENOG5030MDH">
    <property type="taxonomic scope" value="Bacteria"/>
</dbReference>
<dbReference type="Proteomes" id="UP000004978">
    <property type="component" value="Unassembled WGS sequence"/>
</dbReference>
<keyword evidence="1" id="KW-1133">Transmembrane helix</keyword>
<evidence type="ECO:0000256" key="1">
    <source>
        <dbReference type="SAM" id="Phobius"/>
    </source>
</evidence>
<accession>F9UKP4</accession>
<reference evidence="2 3" key="1">
    <citation type="journal article" date="2013" name="Genome Announc.">
        <title>Genome Sequence of Mycoplasma columbinum Strain SF7.</title>
        <authorList>
            <person name="Guo Z."/>
            <person name="Xu X."/>
            <person name="Zheng Q."/>
            <person name="Li T."/>
            <person name="Kuang S."/>
            <person name="Zhang Z."/>
            <person name="Chen Y."/>
            <person name="Lu X."/>
            <person name="Zhou R."/>
            <person name="Bi D."/>
            <person name="Jin H."/>
        </authorList>
    </citation>
    <scope>NUCLEOTIDE SEQUENCE [LARGE SCALE GENOMIC DNA]</scope>
    <source>
        <strain evidence="2 3">SF7</strain>
    </source>
</reference>
<protein>
    <recommendedName>
        <fullName evidence="4">Membrane protein P80</fullName>
    </recommendedName>
</protein>
<evidence type="ECO:0000313" key="3">
    <source>
        <dbReference type="Proteomes" id="UP000004978"/>
    </source>
</evidence>
<keyword evidence="1" id="KW-0812">Transmembrane</keyword>
<dbReference type="EMBL" id="AFXA01000011">
    <property type="protein sequence ID" value="EGV00249.1"/>
    <property type="molecule type" value="Genomic_DNA"/>
</dbReference>
<feature type="transmembrane region" description="Helical" evidence="1">
    <location>
        <begin position="35"/>
        <end position="56"/>
    </location>
</feature>